<name>A0ABM5EZU2_9SAUR</name>
<evidence type="ECO:0000256" key="8">
    <source>
        <dbReference type="PROSITE-ProRule" id="PRU00221"/>
    </source>
</evidence>
<accession>A0ABM5EZU2</accession>
<keyword evidence="4 8" id="KW-0853">WD repeat</keyword>
<dbReference type="Pfam" id="PF16300">
    <property type="entry name" value="WD40_4"/>
    <property type="match status" value="2"/>
</dbReference>
<dbReference type="InterPro" id="IPR019775">
    <property type="entry name" value="WD40_repeat_CS"/>
</dbReference>
<comment type="function">
    <text evidence="7">F-actin regulator involved in anterograde Golgi to endosome transport: upon ubiquitination via 'Lys-33'-linked ubiquitin chains by the BCR(KLHL20) E3 ubiquitin ligase complex, interacts with EPS15 and localizes to the trans-Golgi network, where it promotes actin polymerization, thereby facilitating post-Golgi trafficking. May play a role in the maintenance of the Golgi apparatus morphology.</text>
</comment>
<evidence type="ECO:0000256" key="9">
    <source>
        <dbReference type="RuleBase" id="RU280818"/>
    </source>
</evidence>
<organism evidence="12 13">
    <name type="scientific">Pogona vitticeps</name>
    <name type="common">central bearded dragon</name>
    <dbReference type="NCBI Taxonomy" id="103695"/>
    <lineage>
        <taxon>Eukaryota</taxon>
        <taxon>Metazoa</taxon>
        <taxon>Chordata</taxon>
        <taxon>Craniata</taxon>
        <taxon>Vertebrata</taxon>
        <taxon>Euteleostomi</taxon>
        <taxon>Lepidosauria</taxon>
        <taxon>Squamata</taxon>
        <taxon>Bifurcata</taxon>
        <taxon>Unidentata</taxon>
        <taxon>Episquamata</taxon>
        <taxon>Toxicofera</taxon>
        <taxon>Iguania</taxon>
        <taxon>Acrodonta</taxon>
        <taxon>Agamidae</taxon>
        <taxon>Amphibolurinae</taxon>
        <taxon>Pogona</taxon>
    </lineage>
</organism>
<feature type="compositionally biased region" description="Low complexity" evidence="10">
    <location>
        <begin position="1033"/>
        <end position="1042"/>
    </location>
</feature>
<comment type="subcellular location">
    <subcellularLocation>
        <location evidence="1">Cytoplasm</location>
    </subcellularLocation>
</comment>
<feature type="repeat" description="WD" evidence="8">
    <location>
        <begin position="68"/>
        <end position="103"/>
    </location>
</feature>
<evidence type="ECO:0000256" key="7">
    <source>
        <dbReference type="ARBA" id="ARBA00024838"/>
    </source>
</evidence>
<dbReference type="Pfam" id="PF03656">
    <property type="entry name" value="Pam16"/>
    <property type="match status" value="1"/>
</dbReference>
<dbReference type="InterPro" id="IPR015943">
    <property type="entry name" value="WD40/YVTN_repeat-like_dom_sf"/>
</dbReference>
<evidence type="ECO:0000313" key="12">
    <source>
        <dbReference type="Proteomes" id="UP001652642"/>
    </source>
</evidence>
<dbReference type="Gene3D" id="2.130.10.10">
    <property type="entry name" value="YVTN repeat-like/Quinoprotein amine dehydrogenase"/>
    <property type="match status" value="2"/>
</dbReference>
<feature type="compositionally biased region" description="Low complexity" evidence="10">
    <location>
        <begin position="424"/>
        <end position="451"/>
    </location>
</feature>
<keyword evidence="6" id="KW-0009">Actin-binding</keyword>
<keyword evidence="5 9" id="KW-0677">Repeat</keyword>
<dbReference type="PROSITE" id="PS50294">
    <property type="entry name" value="WD_REPEATS_REGION"/>
    <property type="match status" value="4"/>
</dbReference>
<dbReference type="PROSITE" id="PS50082">
    <property type="entry name" value="WD_REPEATS_2"/>
    <property type="match status" value="4"/>
</dbReference>
<dbReference type="PROSITE" id="PS00678">
    <property type="entry name" value="WD_REPEATS_1"/>
    <property type="match status" value="1"/>
</dbReference>
<evidence type="ECO:0000256" key="10">
    <source>
        <dbReference type="SAM" id="MobiDB-lite"/>
    </source>
</evidence>
<evidence type="ECO:0000256" key="5">
    <source>
        <dbReference type="ARBA" id="ARBA00022737"/>
    </source>
</evidence>
<dbReference type="InterPro" id="IPR036869">
    <property type="entry name" value="J_dom_sf"/>
</dbReference>
<evidence type="ECO:0000256" key="6">
    <source>
        <dbReference type="ARBA" id="ARBA00023203"/>
    </source>
</evidence>
<dbReference type="Pfam" id="PF08953">
    <property type="entry name" value="DUF1899"/>
    <property type="match status" value="2"/>
</dbReference>
<comment type="similarity">
    <text evidence="2 9">Belongs to the WD repeat coronin family.</text>
</comment>
<gene>
    <name evidence="13" type="primary">LOC110089132</name>
</gene>
<feature type="domain" description="DUF1899" evidence="11">
    <location>
        <begin position="465"/>
        <end position="530"/>
    </location>
</feature>
<evidence type="ECO:0000256" key="4">
    <source>
        <dbReference type="ARBA" id="ARBA00022574"/>
    </source>
</evidence>
<dbReference type="SMART" id="SM01166">
    <property type="entry name" value="DUF1899"/>
    <property type="match status" value="2"/>
</dbReference>
<proteinExistence type="inferred from homology"/>
<keyword evidence="3" id="KW-0963">Cytoplasm</keyword>
<evidence type="ECO:0000256" key="1">
    <source>
        <dbReference type="ARBA" id="ARBA00004496"/>
    </source>
</evidence>
<dbReference type="InterPro" id="IPR001680">
    <property type="entry name" value="WD40_rpt"/>
</dbReference>
<feature type="repeat" description="WD" evidence="8">
    <location>
        <begin position="159"/>
        <end position="191"/>
    </location>
</feature>
<protein>
    <recommendedName>
        <fullName evidence="9">Coronin</fullName>
    </recommendedName>
</protein>
<dbReference type="PANTHER" id="PTHR10856">
    <property type="entry name" value="CORONIN"/>
    <property type="match status" value="1"/>
</dbReference>
<dbReference type="Pfam" id="PF00400">
    <property type="entry name" value="WD40"/>
    <property type="match status" value="4"/>
</dbReference>
<reference evidence="13" key="1">
    <citation type="submission" date="2025-08" db="UniProtKB">
        <authorList>
            <consortium name="RefSeq"/>
        </authorList>
    </citation>
    <scope>IDENTIFICATION</scope>
</reference>
<dbReference type="GeneID" id="110089132"/>
<feature type="repeat" description="WD" evidence="8">
    <location>
        <begin position="632"/>
        <end position="664"/>
    </location>
</feature>
<dbReference type="Gene3D" id="1.10.287.110">
    <property type="entry name" value="DnaJ domain"/>
    <property type="match status" value="1"/>
</dbReference>
<dbReference type="PANTHER" id="PTHR10856:SF20">
    <property type="entry name" value="CORONIN-7"/>
    <property type="match status" value="1"/>
</dbReference>
<feature type="region of interest" description="Disordered" evidence="10">
    <location>
        <begin position="1027"/>
        <end position="1051"/>
    </location>
</feature>
<evidence type="ECO:0000313" key="13">
    <source>
        <dbReference type="RefSeq" id="XP_072838671.1"/>
    </source>
</evidence>
<dbReference type="Proteomes" id="UP001652642">
    <property type="component" value="Chromosome 13"/>
</dbReference>
<dbReference type="RefSeq" id="XP_072838671.1">
    <property type="nucleotide sequence ID" value="XM_072982570.1"/>
</dbReference>
<keyword evidence="12" id="KW-1185">Reference proteome</keyword>
<evidence type="ECO:0000256" key="2">
    <source>
        <dbReference type="ARBA" id="ARBA00009482"/>
    </source>
</evidence>
<dbReference type="SMART" id="SM00320">
    <property type="entry name" value="WD40"/>
    <property type="match status" value="7"/>
</dbReference>
<dbReference type="InterPro" id="IPR015505">
    <property type="entry name" value="Coronin"/>
</dbReference>
<dbReference type="SMART" id="SM01167">
    <property type="entry name" value="DUF1900"/>
    <property type="match status" value="2"/>
</dbReference>
<feature type="region of interest" description="Disordered" evidence="10">
    <location>
        <begin position="379"/>
        <end position="462"/>
    </location>
</feature>
<dbReference type="InterPro" id="IPR036322">
    <property type="entry name" value="WD40_repeat_dom_sf"/>
</dbReference>
<feature type="region of interest" description="Disordered" evidence="10">
    <location>
        <begin position="854"/>
        <end position="876"/>
    </location>
</feature>
<evidence type="ECO:0000256" key="3">
    <source>
        <dbReference type="ARBA" id="ARBA00022490"/>
    </source>
</evidence>
<dbReference type="InterPro" id="IPR015048">
    <property type="entry name" value="DUF1899"/>
</dbReference>
<evidence type="ECO:0000259" key="11">
    <source>
        <dbReference type="SMART" id="SM01166"/>
    </source>
</evidence>
<dbReference type="SUPFAM" id="SSF50978">
    <property type="entry name" value="WD40 repeat-like"/>
    <property type="match status" value="2"/>
</dbReference>
<feature type="domain" description="DUF1899" evidence="11">
    <location>
        <begin position="3"/>
        <end position="61"/>
    </location>
</feature>
<feature type="repeat" description="WD" evidence="8">
    <location>
        <begin position="589"/>
        <end position="631"/>
    </location>
</feature>
<sequence length="1051" mass="114850">MNRFKASKVRHAEARVARKEVWIRGLRGSCPAASGNIKVGCCWIAFSTDPAGVLGLVPLQGERIVSHLPCHSDAVTDFDFSPFDEQILATASADECVKVWRLSHPGQDLSSSPHITLGPEGSRLDLVLFHPTADGLLASGALRKVKIWDVGQQQSLADLEQHEDQVQSLAWKPDGSLLGTSCKDKKVRIFDPRAKPTACQSVLAHANSKDSRLAWVDANGCLLSVGFNQVREREVRLWDTRKFSSSLASLTLDASPRALIPLFDPSTGLLVLAGKGENVLFCYEVVMAGQPALMEVNQCLLETKSLGVAPVPKLALDVMACEVMRLLQLTEGSIVPVSYVVPRKSTQEFQKDLFPDCPGNTPAASAQAWWAGGHPQVEKVSLHPAGRPTKAFTSPWLPPTPQQSQAPESPPGGADGDPAKDLETSASSSLSSPSSSLASPSSATPSLSATSGFASSPSQRSLHSLLGSSSGLRHIQGAVLHRSTHITNLRGLSLTTPGECDGFCANRKRVAVPLLSAGGQVAILELSKPGRLPDSDMPTIQNGVPVSDLCWDPFDPQRLAIAGEDAKIRLWRVEPGGLQKMLLEPEIVLQGHTEKIYSVKFHPLASDILASSSYDMSLRVWDVRAGRQELKLDGHRDQIFSLAWSPDGRRLASVCKDGKIRVFEPRQSSECLQEGPGPEGSRGARIVWVCGGQYLLVSGFDSQSERQLSLYQAKSVTDGPVAVVNLDVSPSTLIPFYDPDTSMVFLSGKGDTRLFMYEVVPEAPFFLECNSFFSSDPHKGFQFLPKTECDVREVEIARALRLRQSSVEPVAFRLPRVKKEFFQDDLYPDTEVWWEPALSAAAWLKGSDGHHRKLSLRPKDMTPVSEAPNEAPSRKYVPSSVYLEEKSDEQKKEELLNAMVAKLGNRDDPLPQDLFEGVDEEEWARYLAQIILVGVQVVGRAFARALRQEFAASQAAANARGSRGPQSAAASSLSGVSLQEAQQILNVSRLSPEEIQKNYEHLFKVNDKSVGGSFYLQSKVVRAKERLDEELEMQSQQQQQREQGSERKPNT</sequence>